<accession>A0A7S4RHC9</accession>
<keyword evidence="7" id="KW-0456">Lyase</keyword>
<dbReference type="SUPFAM" id="SSF51419">
    <property type="entry name" value="PLP-binding barrel"/>
    <property type="match status" value="1"/>
</dbReference>
<organism evidence="13">
    <name type="scientific">Ditylum brightwellii</name>
    <dbReference type="NCBI Taxonomy" id="49249"/>
    <lineage>
        <taxon>Eukaryota</taxon>
        <taxon>Sar</taxon>
        <taxon>Stramenopiles</taxon>
        <taxon>Ochrophyta</taxon>
        <taxon>Bacillariophyta</taxon>
        <taxon>Mediophyceae</taxon>
        <taxon>Lithodesmiophycidae</taxon>
        <taxon>Lithodesmiales</taxon>
        <taxon>Lithodesmiaceae</taxon>
        <taxon>Ditylum</taxon>
    </lineage>
</organism>
<evidence type="ECO:0000259" key="12">
    <source>
        <dbReference type="SMART" id="SM01119"/>
    </source>
</evidence>
<gene>
    <name evidence="13" type="ORF">DBRI00130_LOCUS18611</name>
</gene>
<dbReference type="Gene3D" id="3.20.20.10">
    <property type="entry name" value="Alanine racemase"/>
    <property type="match status" value="1"/>
</dbReference>
<proteinExistence type="inferred from homology"/>
<dbReference type="InterPro" id="IPR042208">
    <property type="entry name" value="D-ser_dehydrat-like_sf"/>
</dbReference>
<evidence type="ECO:0000256" key="9">
    <source>
        <dbReference type="ARBA" id="ARBA00066349"/>
    </source>
</evidence>
<evidence type="ECO:0000256" key="10">
    <source>
        <dbReference type="ARBA" id="ARBA00069616"/>
    </source>
</evidence>
<name>A0A7S4RHC9_9STRA</name>
<comment type="cofactor">
    <cofactor evidence="1">
        <name>pyridoxal 5'-phosphate</name>
        <dbReference type="ChEBI" id="CHEBI:597326"/>
    </cofactor>
</comment>
<keyword evidence="5" id="KW-0862">Zinc</keyword>
<dbReference type="GO" id="GO:0008721">
    <property type="term" value="F:D-serine ammonia-lyase activity"/>
    <property type="evidence" value="ECO:0007669"/>
    <property type="project" value="UniProtKB-EC"/>
</dbReference>
<dbReference type="GO" id="GO:0046872">
    <property type="term" value="F:metal ion binding"/>
    <property type="evidence" value="ECO:0007669"/>
    <property type="project" value="UniProtKB-KW"/>
</dbReference>
<comment type="similarity">
    <text evidence="3">Belongs to the DSD1 family.</text>
</comment>
<evidence type="ECO:0000256" key="5">
    <source>
        <dbReference type="ARBA" id="ARBA00022833"/>
    </source>
</evidence>
<keyword evidence="4" id="KW-0479">Metal-binding</keyword>
<comment type="cofactor">
    <cofactor evidence="2">
        <name>Zn(2+)</name>
        <dbReference type="ChEBI" id="CHEBI:29105"/>
    </cofactor>
</comment>
<evidence type="ECO:0000256" key="8">
    <source>
        <dbReference type="ARBA" id="ARBA00051198"/>
    </source>
</evidence>
<feature type="domain" description="D-serine dehydratase-like" evidence="12">
    <location>
        <begin position="314"/>
        <end position="414"/>
    </location>
</feature>
<protein>
    <recommendedName>
        <fullName evidence="10">D-serine dehydratase</fullName>
        <ecNumber evidence="9">4.3.1.18</ecNumber>
    </recommendedName>
    <alternativeName>
        <fullName evidence="11">D-serine deaminase</fullName>
    </alternativeName>
</protein>
<evidence type="ECO:0000256" key="4">
    <source>
        <dbReference type="ARBA" id="ARBA00022723"/>
    </source>
</evidence>
<dbReference type="PANTHER" id="PTHR28004:SF2">
    <property type="entry name" value="D-SERINE DEHYDRATASE"/>
    <property type="match status" value="1"/>
</dbReference>
<evidence type="ECO:0000256" key="6">
    <source>
        <dbReference type="ARBA" id="ARBA00022898"/>
    </source>
</evidence>
<dbReference type="FunFam" id="3.20.20.10:FF:000016">
    <property type="entry name" value="D-serine dehydratase"/>
    <property type="match status" value="1"/>
</dbReference>
<evidence type="ECO:0000256" key="11">
    <source>
        <dbReference type="ARBA" id="ARBA00075219"/>
    </source>
</evidence>
<dbReference type="InterPro" id="IPR001608">
    <property type="entry name" value="Ala_racemase_N"/>
</dbReference>
<evidence type="ECO:0000256" key="1">
    <source>
        <dbReference type="ARBA" id="ARBA00001933"/>
    </source>
</evidence>
<evidence type="ECO:0000313" key="13">
    <source>
        <dbReference type="EMBL" id="CAE4614272.1"/>
    </source>
</evidence>
<evidence type="ECO:0000256" key="7">
    <source>
        <dbReference type="ARBA" id="ARBA00023239"/>
    </source>
</evidence>
<dbReference type="PANTHER" id="PTHR28004">
    <property type="entry name" value="ZGC:162816-RELATED"/>
    <property type="match status" value="1"/>
</dbReference>
<sequence length="436" mass="48422">MFLSKLPSPSLVINKHAFIRNCRSVLKEARRHGMRLRPHVKTHKTLEGSLIQATGADLTSSSVVHFWPEVTGFVASTIPEISMLVNGSIQYGGPFNDILYGVPIGSSKIKQIDALRRKLQQHCKHKDGSGGGEEGAIHVMVDHPSQVDALEHFVASTSSSLSIDDDDNAFSVFLKIDTGYHRAGVPCDERGVQLAVRIMESPHLNMKGIYSHCGHAYDVNDKEELKNIAETDSSNMMKFMKLLQNHISSLPDDTYSKSKMDLSSLDISVGSTPSLFSHRNDMKLPNLEMHPGNYTLYDRQQLWSGACTSEPDIAVRIMSRVIGHYKDRNTIMLDAGATALTKETTPQGGVCAIAGRLSDLECYKMSQEMILVRPTDYANVIFPYEDFALGKEVFLIPNHSCLAVACFDEYHIIDDVTCGFSSEDEIIDRWIPAKGW</sequence>
<dbReference type="GO" id="GO:0036088">
    <property type="term" value="P:D-serine catabolic process"/>
    <property type="evidence" value="ECO:0007669"/>
    <property type="project" value="TreeGrafter"/>
</dbReference>
<keyword evidence="6" id="KW-0663">Pyridoxal phosphate</keyword>
<evidence type="ECO:0000256" key="2">
    <source>
        <dbReference type="ARBA" id="ARBA00001947"/>
    </source>
</evidence>
<dbReference type="EC" id="4.3.1.18" evidence="9"/>
<comment type="catalytic activity">
    <reaction evidence="8">
        <text>D-serine = pyruvate + NH4(+)</text>
        <dbReference type="Rhea" id="RHEA:13977"/>
        <dbReference type="ChEBI" id="CHEBI:15361"/>
        <dbReference type="ChEBI" id="CHEBI:28938"/>
        <dbReference type="ChEBI" id="CHEBI:35247"/>
        <dbReference type="EC" id="4.3.1.18"/>
    </reaction>
    <physiologicalReaction direction="left-to-right" evidence="8">
        <dbReference type="Rhea" id="RHEA:13978"/>
    </physiologicalReaction>
</comment>
<reference evidence="13" key="1">
    <citation type="submission" date="2021-01" db="EMBL/GenBank/DDBJ databases">
        <authorList>
            <person name="Corre E."/>
            <person name="Pelletier E."/>
            <person name="Niang G."/>
            <person name="Scheremetjew M."/>
            <person name="Finn R."/>
            <person name="Kale V."/>
            <person name="Holt S."/>
            <person name="Cochrane G."/>
            <person name="Meng A."/>
            <person name="Brown T."/>
            <person name="Cohen L."/>
        </authorList>
    </citation>
    <scope>NUCLEOTIDE SEQUENCE</scope>
    <source>
        <strain evidence="13">GSO104</strain>
    </source>
</reference>
<dbReference type="AlphaFoldDB" id="A0A7S4RHC9"/>
<evidence type="ECO:0000256" key="3">
    <source>
        <dbReference type="ARBA" id="ARBA00005323"/>
    </source>
</evidence>
<dbReference type="Pfam" id="PF14031">
    <property type="entry name" value="D-ser_dehydrat"/>
    <property type="match status" value="1"/>
</dbReference>
<dbReference type="InterPro" id="IPR029066">
    <property type="entry name" value="PLP-binding_barrel"/>
</dbReference>
<dbReference type="InterPro" id="IPR051466">
    <property type="entry name" value="D-amino_acid_metab_enzyme"/>
</dbReference>
<dbReference type="Gene3D" id="2.40.37.20">
    <property type="entry name" value="D-serine dehydratase-like domain"/>
    <property type="match status" value="1"/>
</dbReference>
<dbReference type="InterPro" id="IPR026956">
    <property type="entry name" value="D-ser_dehydrat-like_dom"/>
</dbReference>
<dbReference type="SMART" id="SM01119">
    <property type="entry name" value="D-ser_dehydrat"/>
    <property type="match status" value="1"/>
</dbReference>
<dbReference type="Pfam" id="PF01168">
    <property type="entry name" value="Ala_racemase_N"/>
    <property type="match status" value="1"/>
</dbReference>
<dbReference type="EMBL" id="HBNS01023542">
    <property type="protein sequence ID" value="CAE4614272.1"/>
    <property type="molecule type" value="Transcribed_RNA"/>
</dbReference>